<evidence type="ECO:0000256" key="7">
    <source>
        <dbReference type="RuleBase" id="RU003812"/>
    </source>
</evidence>
<dbReference type="Pfam" id="PF13360">
    <property type="entry name" value="PQQ_2"/>
    <property type="match status" value="1"/>
</dbReference>
<dbReference type="InterPro" id="IPR015943">
    <property type="entry name" value="WD40/YVTN_repeat-like_dom_sf"/>
</dbReference>
<keyword evidence="4 6" id="KW-0067">ATP-binding</keyword>
<evidence type="ECO:0000259" key="8">
    <source>
        <dbReference type="Pfam" id="PF02540"/>
    </source>
</evidence>
<comment type="catalytic activity">
    <reaction evidence="7">
        <text>deamido-NAD(+) + NH4(+) + ATP = AMP + diphosphate + NAD(+) + H(+)</text>
        <dbReference type="Rhea" id="RHEA:21188"/>
        <dbReference type="ChEBI" id="CHEBI:15378"/>
        <dbReference type="ChEBI" id="CHEBI:28938"/>
        <dbReference type="ChEBI" id="CHEBI:30616"/>
        <dbReference type="ChEBI" id="CHEBI:33019"/>
        <dbReference type="ChEBI" id="CHEBI:57540"/>
        <dbReference type="ChEBI" id="CHEBI:58437"/>
        <dbReference type="ChEBI" id="CHEBI:456215"/>
        <dbReference type="EC" id="6.3.1.5"/>
    </reaction>
</comment>
<evidence type="ECO:0000256" key="6">
    <source>
        <dbReference type="RuleBase" id="RU003811"/>
    </source>
</evidence>
<dbReference type="InterPro" id="IPR003694">
    <property type="entry name" value="NAD_synthase"/>
</dbReference>
<dbReference type="PANTHER" id="PTHR23090:SF9">
    <property type="entry name" value="GLUTAMINE-DEPENDENT NAD(+) SYNTHETASE"/>
    <property type="match status" value="1"/>
</dbReference>
<sequence length="825" mass="94020">MSLKENIKIDEEQVAAKIVDFIRYHLTKSNRKGLILGLSGGLDSACVAGLCVRATLPQNVLALIMPERDSHSDTVEDAKLVADTFGIEMEIIDISPILERFGVYDMLPRKIMDMKRVLPGLVRAGYRMVPKNLNPFLGGLEGATFDWMHPIEAYYRIKHRVRMVILYLWAERLHYLVVGTSNKTEDMTGFFVKYGDNAADIMPIKNLYKTQVKQLARYLGVPDRIIGKLPSPDLLPGITDELALKLTYEKLDLILLGIEKNMDEDTIAKEVGVKRTTVNLYVYGHNLTRVDVKTGEILWQFKLGDRWYEGFNGALFLRDRFITTAFDGNIYAFRRDTLVWIYKTGWELSAIPQLLPDGNILVADQLGIFVLNRDGKLLWCRKTRGLVYVTPAVYDTIIVVGATDGILYAYNYRGDPLWEYDMGYKVANSPVVYKDKIFIGSDKLYVLTVEGDLVWVRDLGALINAPPVVTDNLVYVVADSSLYAISTEDGEIVWQYKTGELVKSHPLLYNDVVCFGSMDGKLYVVDAEGGDSIWAYDIGKPVNGRVITDGTAIYVSADDGYVYKFTSSTRDYGGWLDIVYYPKSMRIGMNDSLKVRVVNYGDKSWHSNVAIVGEWYERNGKLYEVRWSLTNVAAGDTLDTVLVLQTPDVPGKYQLKLYIKHKHQISFPKHELEIEVQPYPIKNEPFTESYIPTPYLYFDSILVKRFGTPGDTLMERVALIVPYDIYPELRPYIEQYEEDVEAKLPVDITIHAESWYTPEELREYLKSLYRSDSITGAILVGSLPVPMWAAPWDDKYLISLYYENLEGEFYDTSGDGYLDKCRILW</sequence>
<dbReference type="NCBIfam" id="TIGR00552">
    <property type="entry name" value="nadE"/>
    <property type="match status" value="2"/>
</dbReference>
<dbReference type="GO" id="GO:0003952">
    <property type="term" value="F:NAD+ synthase (glutamine-hydrolyzing) activity"/>
    <property type="evidence" value="ECO:0007669"/>
    <property type="project" value="InterPro"/>
</dbReference>
<dbReference type="CDD" id="cd00553">
    <property type="entry name" value="NAD_synthase"/>
    <property type="match status" value="1"/>
</dbReference>
<dbReference type="SUPFAM" id="SSF52402">
    <property type="entry name" value="Adenine nucleotide alpha hydrolases-like"/>
    <property type="match status" value="1"/>
</dbReference>
<evidence type="ECO:0000256" key="3">
    <source>
        <dbReference type="ARBA" id="ARBA00022741"/>
    </source>
</evidence>
<dbReference type="Gene3D" id="2.130.10.10">
    <property type="entry name" value="YVTN repeat-like/Quinoprotein amine dehydrogenase"/>
    <property type="match status" value="1"/>
</dbReference>
<dbReference type="Gene3D" id="2.40.10.480">
    <property type="match status" value="2"/>
</dbReference>
<dbReference type="InterPro" id="IPR022310">
    <property type="entry name" value="NAD/GMP_synthase"/>
</dbReference>
<proteinExistence type="inferred from homology"/>
<dbReference type="GO" id="GO:0004359">
    <property type="term" value="F:glutaminase activity"/>
    <property type="evidence" value="ECO:0007669"/>
    <property type="project" value="InterPro"/>
</dbReference>
<dbReference type="Proteomes" id="UP000216312">
    <property type="component" value="Unassembled WGS sequence"/>
</dbReference>
<dbReference type="InterPro" id="IPR014729">
    <property type="entry name" value="Rossmann-like_a/b/a_fold"/>
</dbReference>
<dbReference type="Gene3D" id="2.60.40.10">
    <property type="entry name" value="Immunoglobulins"/>
    <property type="match status" value="1"/>
</dbReference>
<evidence type="ECO:0000313" key="10">
    <source>
        <dbReference type="EMBL" id="OYV03166.1"/>
    </source>
</evidence>
<evidence type="ECO:0000313" key="11">
    <source>
        <dbReference type="Proteomes" id="UP000216312"/>
    </source>
</evidence>
<dbReference type="Pfam" id="PF02540">
    <property type="entry name" value="NAD_synthase"/>
    <property type="match status" value="2"/>
</dbReference>
<name>A0A257LW33_UNCW3</name>
<reference evidence="11" key="1">
    <citation type="submission" date="2017-07" db="EMBL/GenBank/DDBJ databases">
        <title>Novel pathways for hydrocarbon cycling and metabolic interdependencies in hydrothermal sediment communities.</title>
        <authorList>
            <person name="Dombrowski N."/>
            <person name="Seitz K."/>
            <person name="Teske A."/>
            <person name="Baker B."/>
        </authorList>
    </citation>
    <scope>NUCLEOTIDE SEQUENCE [LARGE SCALE GENOMIC DNA]</scope>
</reference>
<feature type="domain" description="Pyrrolo-quinoline quinone repeat" evidence="9">
    <location>
        <begin position="414"/>
        <end position="565"/>
    </location>
</feature>
<feature type="domain" description="NAD/GMP synthase" evidence="8">
    <location>
        <begin position="157"/>
        <end position="279"/>
    </location>
</feature>
<comment type="pathway">
    <text evidence="1">Cofactor biosynthesis; NAD(+) biosynthesis.</text>
</comment>
<dbReference type="PANTHER" id="PTHR23090">
    <property type="entry name" value="NH 3 /GLUTAMINE-DEPENDENT NAD + SYNTHETASE"/>
    <property type="match status" value="1"/>
</dbReference>
<dbReference type="GO" id="GO:0005524">
    <property type="term" value="F:ATP binding"/>
    <property type="evidence" value="ECO:0007669"/>
    <property type="project" value="UniProtKB-KW"/>
</dbReference>
<dbReference type="InterPro" id="IPR011047">
    <property type="entry name" value="Quinoprotein_ADH-like_sf"/>
</dbReference>
<dbReference type="GO" id="GO:0008795">
    <property type="term" value="F:NAD+ synthase activity"/>
    <property type="evidence" value="ECO:0007669"/>
    <property type="project" value="UniProtKB-EC"/>
</dbReference>
<evidence type="ECO:0000256" key="1">
    <source>
        <dbReference type="ARBA" id="ARBA00004790"/>
    </source>
</evidence>
<keyword evidence="3 6" id="KW-0547">Nucleotide-binding</keyword>
<gene>
    <name evidence="10" type="ORF">CGW93_02105</name>
</gene>
<dbReference type="SUPFAM" id="SSF50998">
    <property type="entry name" value="Quinoprotein alcohol dehydrogenase-like"/>
    <property type="match status" value="1"/>
</dbReference>
<dbReference type="InterPro" id="IPR013783">
    <property type="entry name" value="Ig-like_fold"/>
</dbReference>
<dbReference type="Gene3D" id="3.40.50.620">
    <property type="entry name" value="HUPs"/>
    <property type="match status" value="1"/>
</dbReference>
<evidence type="ECO:0000256" key="2">
    <source>
        <dbReference type="ARBA" id="ARBA00022598"/>
    </source>
</evidence>
<dbReference type="UniPathway" id="UPA00253"/>
<evidence type="ECO:0000259" key="9">
    <source>
        <dbReference type="Pfam" id="PF13360"/>
    </source>
</evidence>
<dbReference type="EC" id="6.3.1.5" evidence="7"/>
<protein>
    <recommendedName>
        <fullName evidence="7">NH(3)-dependent NAD(+) synthetase</fullName>
        <ecNumber evidence="7">6.3.1.5</ecNumber>
    </recommendedName>
</protein>
<accession>A0A257LW33</accession>
<comment type="similarity">
    <text evidence="6">Belongs to the NAD synthetase family.</text>
</comment>
<comment type="caution">
    <text evidence="10">The sequence shown here is derived from an EMBL/GenBank/DDBJ whole genome shotgun (WGS) entry which is preliminary data.</text>
</comment>
<dbReference type="InterPro" id="IPR002372">
    <property type="entry name" value="PQQ_rpt_dom"/>
</dbReference>
<dbReference type="AlphaFoldDB" id="A0A257LW33"/>
<dbReference type="SMART" id="SM00564">
    <property type="entry name" value="PQQ"/>
    <property type="match status" value="6"/>
</dbReference>
<evidence type="ECO:0000256" key="5">
    <source>
        <dbReference type="ARBA" id="ARBA00023027"/>
    </source>
</evidence>
<feature type="domain" description="NAD/GMP synthase" evidence="8">
    <location>
        <begin position="16"/>
        <end position="102"/>
    </location>
</feature>
<dbReference type="GO" id="GO:0009435">
    <property type="term" value="P:NAD+ biosynthetic process"/>
    <property type="evidence" value="ECO:0007669"/>
    <property type="project" value="UniProtKB-UniPathway"/>
</dbReference>
<keyword evidence="5 6" id="KW-0520">NAD</keyword>
<dbReference type="GO" id="GO:0005737">
    <property type="term" value="C:cytoplasm"/>
    <property type="evidence" value="ECO:0007669"/>
    <property type="project" value="InterPro"/>
</dbReference>
<dbReference type="InterPro" id="IPR018391">
    <property type="entry name" value="PQQ_b-propeller_rpt"/>
</dbReference>
<organism evidence="10 11">
    <name type="scientific">candidate division WOR-3 bacterium 4484_18</name>
    <dbReference type="NCBI Taxonomy" id="2020626"/>
    <lineage>
        <taxon>Bacteria</taxon>
        <taxon>Bacteria division WOR-3</taxon>
    </lineage>
</organism>
<evidence type="ECO:0000256" key="4">
    <source>
        <dbReference type="ARBA" id="ARBA00022840"/>
    </source>
</evidence>
<dbReference type="EMBL" id="NMUJ01000018">
    <property type="protein sequence ID" value="OYV03166.1"/>
    <property type="molecule type" value="Genomic_DNA"/>
</dbReference>
<keyword evidence="2 6" id="KW-0436">Ligase</keyword>